<protein>
    <submittedName>
        <fullName evidence="3">YlmH/Sll1252 family protein</fullName>
    </submittedName>
</protein>
<name>A0ABV1H317_9FIRM</name>
<accession>A0ABV1H317</accession>
<dbReference type="Proteomes" id="UP001546774">
    <property type="component" value="Unassembled WGS sequence"/>
</dbReference>
<dbReference type="Gene3D" id="3.30.70.330">
    <property type="match status" value="1"/>
</dbReference>
<evidence type="ECO:0000259" key="2">
    <source>
        <dbReference type="Pfam" id="PF17774"/>
    </source>
</evidence>
<dbReference type="CDD" id="cd00165">
    <property type="entry name" value="S4"/>
    <property type="match status" value="1"/>
</dbReference>
<dbReference type="Pfam" id="PF17774">
    <property type="entry name" value="YlmH_RBD"/>
    <property type="match status" value="1"/>
</dbReference>
<organism evidence="3 4">
    <name type="scientific">Lachnospira intestinalis</name>
    <dbReference type="NCBI Taxonomy" id="3133158"/>
    <lineage>
        <taxon>Bacteria</taxon>
        <taxon>Bacillati</taxon>
        <taxon>Bacillota</taxon>
        <taxon>Clostridia</taxon>
        <taxon>Lachnospirales</taxon>
        <taxon>Lachnospiraceae</taxon>
        <taxon>Lachnospira</taxon>
    </lineage>
</organism>
<evidence type="ECO:0000256" key="1">
    <source>
        <dbReference type="PROSITE-ProRule" id="PRU00182"/>
    </source>
</evidence>
<reference evidence="3" key="1">
    <citation type="submission" date="2024-03" db="EMBL/GenBank/DDBJ databases">
        <title>Human intestinal bacterial collection.</title>
        <authorList>
            <person name="Pauvert C."/>
            <person name="Hitch T.C.A."/>
            <person name="Clavel T."/>
        </authorList>
    </citation>
    <scope>NUCLEOTIDE SEQUENCE [LARGE SCALE GENOMIC DNA]</scope>
    <source>
        <strain evidence="3">CLA-AA-H89B</strain>
    </source>
</reference>
<dbReference type="InterPro" id="IPR012677">
    <property type="entry name" value="Nucleotide-bd_a/b_plait_sf"/>
</dbReference>
<gene>
    <name evidence="3" type="ORF">WMO37_03475</name>
</gene>
<keyword evidence="4" id="KW-1185">Reference proteome</keyword>
<evidence type="ECO:0000313" key="4">
    <source>
        <dbReference type="Proteomes" id="UP001546774"/>
    </source>
</evidence>
<proteinExistence type="predicted"/>
<feature type="domain" description="Ribosome-associated protein quality control protein P2 RNA-binding" evidence="2">
    <location>
        <begin position="90"/>
        <end position="153"/>
    </location>
</feature>
<dbReference type="PROSITE" id="PS50889">
    <property type="entry name" value="S4"/>
    <property type="match status" value="1"/>
</dbReference>
<sequence length="251" mass="28620">MDEEILLKRRLIDTANKAYRQNIYTYTNFLSMSELDTYYRTLPELSFIHSEAFGGSVSCERQIVRFGSPDDFGFDEPYPIDCIKISPLLRKFADDLTHRDFLGAILNLGIERSLIGDILIRDNVGYLFCLSHISTFIMENLIKIKHTNVKCEPAAPDTDDFAPVLEDLELICASARIDAVTASITKLSRSKSVELFRTQKIFVNGKCMENNSYALKPDDILVIRGTGKFIYKGCGNETRKGRIYVRLQKYV</sequence>
<dbReference type="InterPro" id="IPR040591">
    <property type="entry name" value="RqcP2_RBD"/>
</dbReference>
<evidence type="ECO:0000313" key="3">
    <source>
        <dbReference type="EMBL" id="MEQ2554076.1"/>
    </source>
</evidence>
<dbReference type="SUPFAM" id="SSF55174">
    <property type="entry name" value="Alpha-L RNA-binding motif"/>
    <property type="match status" value="1"/>
</dbReference>
<comment type="caution">
    <text evidence="3">The sequence shown here is derived from an EMBL/GenBank/DDBJ whole genome shotgun (WGS) entry which is preliminary data.</text>
</comment>
<keyword evidence="1" id="KW-0694">RNA-binding</keyword>
<dbReference type="EMBL" id="JBBMFS010000002">
    <property type="protein sequence ID" value="MEQ2554076.1"/>
    <property type="molecule type" value="Genomic_DNA"/>
</dbReference>